<keyword evidence="3" id="KW-0813">Transport</keyword>
<evidence type="ECO:0000313" key="14">
    <source>
        <dbReference type="Proteomes" id="UP000608530"/>
    </source>
</evidence>
<accession>A0A934Q912</accession>
<evidence type="ECO:0000256" key="7">
    <source>
        <dbReference type="ARBA" id="ARBA00022989"/>
    </source>
</evidence>
<feature type="transmembrane region" description="Helical" evidence="11">
    <location>
        <begin position="376"/>
        <end position="395"/>
    </location>
</feature>
<dbReference type="InterPro" id="IPR051084">
    <property type="entry name" value="H+-coupled_symporters"/>
</dbReference>
<feature type="transmembrane region" description="Helical" evidence="11">
    <location>
        <begin position="164"/>
        <end position="187"/>
    </location>
</feature>
<feature type="transmembrane region" description="Helical" evidence="11">
    <location>
        <begin position="123"/>
        <end position="143"/>
    </location>
</feature>
<proteinExistence type="inferred from homology"/>
<dbReference type="Gene3D" id="1.20.1250.20">
    <property type="entry name" value="MFS general substrate transporter like domains"/>
    <property type="match status" value="2"/>
</dbReference>
<dbReference type="AlphaFoldDB" id="A0A934Q912"/>
<name>A0A934Q912_9MICO</name>
<gene>
    <name evidence="13" type="ORF">JD276_08310</name>
</gene>
<feature type="transmembrane region" description="Helical" evidence="11">
    <location>
        <begin position="99"/>
        <end position="117"/>
    </location>
</feature>
<keyword evidence="6" id="KW-0769">Symport</keyword>
<evidence type="ECO:0000256" key="9">
    <source>
        <dbReference type="ARBA" id="ARBA00037295"/>
    </source>
</evidence>
<dbReference type="PROSITE" id="PS00217">
    <property type="entry name" value="SUGAR_TRANSPORT_2"/>
    <property type="match status" value="1"/>
</dbReference>
<protein>
    <recommendedName>
        <fullName evidence="10">Putative proline/betaine transporter</fullName>
    </recommendedName>
</protein>
<organism evidence="13 14">
    <name type="scientific">Leucobacter chromiisoli</name>
    <dbReference type="NCBI Taxonomy" id="2796471"/>
    <lineage>
        <taxon>Bacteria</taxon>
        <taxon>Bacillati</taxon>
        <taxon>Actinomycetota</taxon>
        <taxon>Actinomycetes</taxon>
        <taxon>Micrococcales</taxon>
        <taxon>Microbacteriaceae</taxon>
        <taxon>Leucobacter</taxon>
    </lineage>
</organism>
<evidence type="ECO:0000256" key="8">
    <source>
        <dbReference type="ARBA" id="ARBA00023136"/>
    </source>
</evidence>
<dbReference type="PANTHER" id="PTHR43528">
    <property type="entry name" value="ALPHA-KETOGLUTARATE PERMEASE"/>
    <property type="match status" value="1"/>
</dbReference>
<feature type="transmembrane region" description="Helical" evidence="11">
    <location>
        <begin position="343"/>
        <end position="364"/>
    </location>
</feature>
<feature type="transmembrane region" description="Helical" evidence="11">
    <location>
        <begin position="65"/>
        <end position="87"/>
    </location>
</feature>
<feature type="transmembrane region" description="Helical" evidence="11">
    <location>
        <begin position="199"/>
        <end position="218"/>
    </location>
</feature>
<dbReference type="SUPFAM" id="SSF103473">
    <property type="entry name" value="MFS general substrate transporter"/>
    <property type="match status" value="1"/>
</dbReference>
<dbReference type="InterPro" id="IPR020846">
    <property type="entry name" value="MFS_dom"/>
</dbReference>
<feature type="transmembrane region" description="Helical" evidence="11">
    <location>
        <begin position="317"/>
        <end position="337"/>
    </location>
</feature>
<comment type="subcellular location">
    <subcellularLocation>
        <location evidence="1">Cell membrane</location>
        <topology evidence="1">Multi-pass membrane protein</topology>
    </subcellularLocation>
</comment>
<dbReference type="InterPro" id="IPR005829">
    <property type="entry name" value="Sugar_transporter_CS"/>
</dbReference>
<keyword evidence="5 11" id="KW-0812">Transmembrane</keyword>
<feature type="transmembrane region" description="Helical" evidence="11">
    <location>
        <begin position="250"/>
        <end position="268"/>
    </location>
</feature>
<keyword evidence="8 11" id="KW-0472">Membrane</keyword>
<dbReference type="GO" id="GO:0015293">
    <property type="term" value="F:symporter activity"/>
    <property type="evidence" value="ECO:0007669"/>
    <property type="project" value="UniProtKB-KW"/>
</dbReference>
<keyword evidence="4" id="KW-1003">Cell membrane</keyword>
<dbReference type="Pfam" id="PF07690">
    <property type="entry name" value="MFS_1"/>
    <property type="match status" value="1"/>
</dbReference>
<keyword evidence="7 11" id="KW-1133">Transmembrane helix</keyword>
<evidence type="ECO:0000256" key="10">
    <source>
        <dbReference type="ARBA" id="ARBA00039918"/>
    </source>
</evidence>
<comment type="caution">
    <text evidence="13">The sequence shown here is derived from an EMBL/GenBank/DDBJ whole genome shotgun (WGS) entry which is preliminary data.</text>
</comment>
<evidence type="ECO:0000256" key="5">
    <source>
        <dbReference type="ARBA" id="ARBA00022692"/>
    </source>
</evidence>
<dbReference type="PANTHER" id="PTHR43528:SF1">
    <property type="entry name" value="ALPHA-KETOGLUTARATE PERMEASE"/>
    <property type="match status" value="1"/>
</dbReference>
<comment type="similarity">
    <text evidence="2">Belongs to the major facilitator superfamily. Metabolite:H+ Symporter (MHS) family (TC 2.A.1.6) family.</text>
</comment>
<evidence type="ECO:0000256" key="11">
    <source>
        <dbReference type="SAM" id="Phobius"/>
    </source>
</evidence>
<sequence>MSDVQSVSLETGRPERIRFTKDQRFQALRASIFGNLLEWYDWTIYAVFTPYIAARYFDAADPTSATLSALAVFAVGFLARPLGGVIFGRMGDKLGRKMVMVITMILMAIGSLLIAVLPGYAQIGWWASVLLVITRLVQGLAHGGETGVAYTYIAEAAPIKSRGFFVSWIYVAVTLGVMGATGMGAVLTSVLEEPAMNSWGWRVPFIVGALLGIIAIYIRRSIDESPVYEEEKTQPVKVPTPLSRREITKIVFRIVLLSCSTNVAYYTWSTFAPSYAIAQHGMDSQGAYIASTLAQVVALVALPLFGLLSDKIGRRPIVMIAGVSIMVMAFPLSWILGTEPWTLFLMQGLGLLIWASVSSIYPTLMAEQVPTRARATGVGFVTSLSVAIFGGTAPYLNTWLASIGMSWVFSAYIVGLGALALVGWLIMDETAGVDLAEIGEGAPRRRMVQSTPIEN</sequence>
<dbReference type="GO" id="GO:0005886">
    <property type="term" value="C:plasma membrane"/>
    <property type="evidence" value="ECO:0007669"/>
    <property type="project" value="UniProtKB-SubCell"/>
</dbReference>
<feature type="domain" description="Major facilitator superfamily (MFS) profile" evidence="12">
    <location>
        <begin position="27"/>
        <end position="431"/>
    </location>
</feature>
<keyword evidence="14" id="KW-1185">Reference proteome</keyword>
<evidence type="ECO:0000256" key="2">
    <source>
        <dbReference type="ARBA" id="ARBA00008240"/>
    </source>
</evidence>
<dbReference type="InterPro" id="IPR011701">
    <property type="entry name" value="MFS"/>
</dbReference>
<feature type="transmembrane region" description="Helical" evidence="11">
    <location>
        <begin position="407"/>
        <end position="427"/>
    </location>
</feature>
<feature type="transmembrane region" description="Helical" evidence="11">
    <location>
        <begin position="288"/>
        <end position="308"/>
    </location>
</feature>
<evidence type="ECO:0000256" key="3">
    <source>
        <dbReference type="ARBA" id="ARBA00022448"/>
    </source>
</evidence>
<comment type="function">
    <text evidence="9">May be a proton symporter involved in the uptake of osmolytes such as proline and glycine betaine.</text>
</comment>
<evidence type="ECO:0000313" key="13">
    <source>
        <dbReference type="EMBL" id="MBK0419037.1"/>
    </source>
</evidence>
<evidence type="ECO:0000256" key="1">
    <source>
        <dbReference type="ARBA" id="ARBA00004651"/>
    </source>
</evidence>
<dbReference type="RefSeq" id="WP_200115176.1">
    <property type="nucleotide sequence ID" value="NZ_JAEHOH010000010.1"/>
</dbReference>
<dbReference type="Proteomes" id="UP000608530">
    <property type="component" value="Unassembled WGS sequence"/>
</dbReference>
<reference evidence="13" key="1">
    <citation type="submission" date="2020-12" db="EMBL/GenBank/DDBJ databases">
        <title>Leucobacter sp. CAS1, isolated from Chromium sludge.</title>
        <authorList>
            <person name="Xu Z."/>
        </authorList>
    </citation>
    <scope>NUCLEOTIDE SEQUENCE</scope>
    <source>
        <strain evidence="13">CSA1</strain>
    </source>
</reference>
<dbReference type="EMBL" id="JAEHOH010000010">
    <property type="protein sequence ID" value="MBK0419037.1"/>
    <property type="molecule type" value="Genomic_DNA"/>
</dbReference>
<dbReference type="FunFam" id="1.20.1250.20:FF:000001">
    <property type="entry name" value="Dicarboxylate MFS transporter"/>
    <property type="match status" value="1"/>
</dbReference>
<evidence type="ECO:0000259" key="12">
    <source>
        <dbReference type="PROSITE" id="PS50850"/>
    </source>
</evidence>
<dbReference type="InterPro" id="IPR036259">
    <property type="entry name" value="MFS_trans_sf"/>
</dbReference>
<evidence type="ECO:0000256" key="4">
    <source>
        <dbReference type="ARBA" id="ARBA00022475"/>
    </source>
</evidence>
<evidence type="ECO:0000256" key="6">
    <source>
        <dbReference type="ARBA" id="ARBA00022847"/>
    </source>
</evidence>
<dbReference type="PROSITE" id="PS50850">
    <property type="entry name" value="MFS"/>
    <property type="match status" value="1"/>
</dbReference>